<dbReference type="PROSITE" id="PS50293">
    <property type="entry name" value="TPR_REGION"/>
    <property type="match status" value="1"/>
</dbReference>
<dbReference type="PANTHER" id="PTHR35807">
    <property type="entry name" value="TRANSCRIPTIONAL REGULATOR REDD-RELATED"/>
    <property type="match status" value="1"/>
</dbReference>
<evidence type="ECO:0000256" key="6">
    <source>
        <dbReference type="ARBA" id="ARBA00023163"/>
    </source>
</evidence>
<dbReference type="InterPro" id="IPR051677">
    <property type="entry name" value="AfsR-DnrI-RedD_regulator"/>
</dbReference>
<dbReference type="Gene3D" id="1.10.10.10">
    <property type="entry name" value="Winged helix-like DNA-binding domain superfamily/Winged helix DNA-binding domain"/>
    <property type="match status" value="1"/>
</dbReference>
<evidence type="ECO:0000313" key="12">
    <source>
        <dbReference type="Proteomes" id="UP000323454"/>
    </source>
</evidence>
<dbReference type="FunFam" id="1.25.40.10:FF:000222">
    <property type="entry name" value="SARP family transcriptional regulator"/>
    <property type="match status" value="1"/>
</dbReference>
<dbReference type="InterPro" id="IPR002182">
    <property type="entry name" value="NB-ARC"/>
</dbReference>
<keyword evidence="3 7" id="KW-0802">TPR repeat</keyword>
<dbReference type="InterPro" id="IPR001867">
    <property type="entry name" value="OmpR/PhoB-type_DNA-bd"/>
</dbReference>
<evidence type="ECO:0000256" key="2">
    <source>
        <dbReference type="ARBA" id="ARBA00022737"/>
    </source>
</evidence>
<dbReference type="InterPro" id="IPR016032">
    <property type="entry name" value="Sig_transdc_resp-reg_C-effctor"/>
</dbReference>
<comment type="similarity">
    <text evidence="1">Belongs to the AfsR/DnrI/RedD regulatory family.</text>
</comment>
<dbReference type="PANTHER" id="PTHR35807:SF1">
    <property type="entry name" value="TRANSCRIPTIONAL REGULATOR REDD"/>
    <property type="match status" value="1"/>
</dbReference>
<keyword evidence="2" id="KW-0677">Repeat</keyword>
<organism evidence="11 12">
    <name type="scientific">Solihabitans fulvus</name>
    <dbReference type="NCBI Taxonomy" id="1892852"/>
    <lineage>
        <taxon>Bacteria</taxon>
        <taxon>Bacillati</taxon>
        <taxon>Actinomycetota</taxon>
        <taxon>Actinomycetes</taxon>
        <taxon>Pseudonocardiales</taxon>
        <taxon>Pseudonocardiaceae</taxon>
        <taxon>Solihabitans</taxon>
    </lineage>
</organism>
<gene>
    <name evidence="11" type="ORF">F0L68_30335</name>
</gene>
<protein>
    <submittedName>
        <fullName evidence="11">Tetratricopeptide repeat protein</fullName>
    </submittedName>
</protein>
<dbReference type="GO" id="GO:0043531">
    <property type="term" value="F:ADP binding"/>
    <property type="evidence" value="ECO:0007669"/>
    <property type="project" value="InterPro"/>
</dbReference>
<dbReference type="SMART" id="SM00862">
    <property type="entry name" value="Trans_reg_C"/>
    <property type="match status" value="1"/>
</dbReference>
<evidence type="ECO:0000256" key="4">
    <source>
        <dbReference type="ARBA" id="ARBA00023015"/>
    </source>
</evidence>
<dbReference type="InterPro" id="IPR027417">
    <property type="entry name" value="P-loop_NTPase"/>
</dbReference>
<keyword evidence="4" id="KW-0805">Transcription regulation</keyword>
<dbReference type="InterPro" id="IPR005158">
    <property type="entry name" value="BTAD"/>
</dbReference>
<dbReference type="CDD" id="cd15831">
    <property type="entry name" value="BTAD"/>
    <property type="match status" value="1"/>
</dbReference>
<dbReference type="Pfam" id="PF07719">
    <property type="entry name" value="TPR_2"/>
    <property type="match status" value="1"/>
</dbReference>
<dbReference type="SUPFAM" id="SSF46894">
    <property type="entry name" value="C-terminal effector domain of the bipartite response regulators"/>
    <property type="match status" value="1"/>
</dbReference>
<dbReference type="SMART" id="SM00028">
    <property type="entry name" value="TPR"/>
    <property type="match status" value="5"/>
</dbReference>
<keyword evidence="12" id="KW-1185">Reference proteome</keyword>
<dbReference type="SUPFAM" id="SSF48452">
    <property type="entry name" value="TPR-like"/>
    <property type="match status" value="3"/>
</dbReference>
<feature type="region of interest" description="Disordered" evidence="9">
    <location>
        <begin position="71"/>
        <end position="94"/>
    </location>
</feature>
<dbReference type="SUPFAM" id="SSF52540">
    <property type="entry name" value="P-loop containing nucleoside triphosphate hydrolases"/>
    <property type="match status" value="1"/>
</dbReference>
<feature type="domain" description="OmpR/PhoB-type" evidence="10">
    <location>
        <begin position="101"/>
        <end position="202"/>
    </location>
</feature>
<feature type="repeat" description="TPR" evidence="7">
    <location>
        <begin position="925"/>
        <end position="958"/>
    </location>
</feature>
<dbReference type="InterPro" id="IPR013105">
    <property type="entry name" value="TPR_2"/>
</dbReference>
<evidence type="ECO:0000256" key="1">
    <source>
        <dbReference type="ARBA" id="ARBA00005820"/>
    </source>
</evidence>
<dbReference type="PROSITE" id="PS50005">
    <property type="entry name" value="TPR"/>
    <property type="match status" value="2"/>
</dbReference>
<proteinExistence type="inferred from homology"/>
<feature type="compositionally biased region" description="Low complexity" evidence="9">
    <location>
        <begin position="360"/>
        <end position="375"/>
    </location>
</feature>
<dbReference type="Proteomes" id="UP000323454">
    <property type="component" value="Unassembled WGS sequence"/>
</dbReference>
<dbReference type="InterPro" id="IPR036388">
    <property type="entry name" value="WH-like_DNA-bd_sf"/>
</dbReference>
<dbReference type="EMBL" id="VUOB01000061">
    <property type="protein sequence ID" value="KAA2254482.1"/>
    <property type="molecule type" value="Genomic_DNA"/>
</dbReference>
<dbReference type="SMART" id="SM01043">
    <property type="entry name" value="BTAD"/>
    <property type="match status" value="1"/>
</dbReference>
<dbReference type="InterPro" id="IPR019734">
    <property type="entry name" value="TPR_rpt"/>
</dbReference>
<reference evidence="11 12" key="2">
    <citation type="submission" date="2019-09" db="EMBL/GenBank/DDBJ databases">
        <authorList>
            <person name="Jin C."/>
        </authorList>
    </citation>
    <scope>NUCLEOTIDE SEQUENCE [LARGE SCALE GENOMIC DNA]</scope>
    <source>
        <strain evidence="11 12">AN110305</strain>
    </source>
</reference>
<keyword evidence="6" id="KW-0804">Transcription</keyword>
<dbReference type="Pfam" id="PF13424">
    <property type="entry name" value="TPR_12"/>
    <property type="match status" value="2"/>
</dbReference>
<dbReference type="InterPro" id="IPR011990">
    <property type="entry name" value="TPR-like_helical_dom_sf"/>
</dbReference>
<dbReference type="GO" id="GO:0000160">
    <property type="term" value="P:phosphorelay signal transduction system"/>
    <property type="evidence" value="ECO:0007669"/>
    <property type="project" value="InterPro"/>
</dbReference>
<evidence type="ECO:0000256" key="5">
    <source>
        <dbReference type="ARBA" id="ARBA00023125"/>
    </source>
</evidence>
<sequence length="1196" mass="129447">MTTSAANAASTIRTATAWAVRSRRVRKPPVVIGFPLRFAVREPGIRPVPAGQHWGSVLTLGWHCGHRIGSTVPHGDCHHRRASARPTPTGGESGVPVAVLGEERSVKGSMFGLLGPLEVLLDGRIVPIAAGKRRALLATLALRAGEPVSMDELVDRLWGAEAGAGAVNAVQTTVRRLRADLARGAHGREFVRTRSRGYLLDVAADEVDLGRFRSLLDRATRAERDGGIGAAADTLREAIGLWRGEPLADVRNDSLHRDVVPVLVEQRLAAVERRIDLDLRLGRHDHLIAELRTLTALHPLRERLWARLMLALYRADRRADALHAYRTLGDTLAEELGLDPGEELRRLHHRVLLGDPTLLADPAATPGGAPSPGRATVDTAPVESAPAGTDPNVKGRNELPGEVADFTGRDTELRLLLDEQAAADTVSVVAIDGMAGVGKTSLAVRVAHRLAPRYPDAQLFIDLHGHSSGVRPTAPDDALHTLLVSLGVAEADIPAPGERRAARWRAELAGRRALVVLDNAATAAQVRPLLPGSAGCLVLVTSRRRLLDLDTARGVSLDALDEDDALALLSGIAGADRIAAEPDAAGEVVQLCGHLPLAIRIAGARLRTRPAWTVRGLANRLADSEERLAELTAGDRSVAGAFALSYQHLDAPRQRMFRLLGLHPGPDWDSHLAAVLTETSPRQAELLLEDLVDAHLLQQAEPGRYRFHDLLGHHANATARREETQARQHEAVGRVLDYYLHTASVAIEPLTVGYPRLPLDLDHPPAHVPDVRTTGSALAWYEAEHANLTAAAVYAADHGWQTHAWRLPHAIQHFFSIRGHTKERIATSRLAVAATRHLSDPDAHAEARKSLGTAYWQAGRYEEALEHLRRALILMRDTGNLRGEASVHGNLGTVANILGDYAGALDHFERGLVLMRRAGTRTGEAAAVHNLGVVHAQLGRHAKARECFETALAIRRELGDTSKVASLLADLAHVSYDTGRDDDVDNFTRLALATYREHGDTRAEALALSDFSYIYRHLARNADAVDWARRVLHLLDSATSGATLVALREVGDHRGELAVLQALTLVSEHSGRYTEAVGHAERTLELTRAISNKWAEPRVLGYLSMLHRELGNHEAALGYARQALEAIRSLGDRRGECEILLDLGAAHLAMGDAEAALACYERSRAVADEIGCALPETTARQLIAELPRQVDSEATA</sequence>
<reference evidence="11 12" key="1">
    <citation type="submission" date="2019-09" db="EMBL/GenBank/DDBJ databases">
        <title>Goodfellowia gen. nov., a new genus of the Pseudonocardineae related to Actinoalloteichus, containing Goodfellowia coeruleoviolacea gen. nov., comb. nov. gen. nov., comb. nov.</title>
        <authorList>
            <person name="Labeda D."/>
        </authorList>
    </citation>
    <scope>NUCLEOTIDE SEQUENCE [LARGE SCALE GENOMIC DNA]</scope>
    <source>
        <strain evidence="11 12">AN110305</strain>
    </source>
</reference>
<keyword evidence="5 8" id="KW-0238">DNA-binding</keyword>
<evidence type="ECO:0000259" key="10">
    <source>
        <dbReference type="PROSITE" id="PS51755"/>
    </source>
</evidence>
<dbReference type="PRINTS" id="PR00364">
    <property type="entry name" value="DISEASERSIST"/>
</dbReference>
<dbReference type="OrthoDB" id="7628974at2"/>
<dbReference type="Gene3D" id="3.40.50.300">
    <property type="entry name" value="P-loop containing nucleotide triphosphate hydrolases"/>
    <property type="match status" value="1"/>
</dbReference>
<dbReference type="GO" id="GO:0003677">
    <property type="term" value="F:DNA binding"/>
    <property type="evidence" value="ECO:0007669"/>
    <property type="project" value="UniProtKB-UniRule"/>
</dbReference>
<name>A0A5B2WUW2_9PSEU</name>
<evidence type="ECO:0000256" key="8">
    <source>
        <dbReference type="PROSITE-ProRule" id="PRU01091"/>
    </source>
</evidence>
<dbReference type="GO" id="GO:0006355">
    <property type="term" value="P:regulation of DNA-templated transcription"/>
    <property type="evidence" value="ECO:0007669"/>
    <property type="project" value="InterPro"/>
</dbReference>
<comment type="caution">
    <text evidence="11">The sequence shown here is derived from an EMBL/GenBank/DDBJ whole genome shotgun (WGS) entry which is preliminary data.</text>
</comment>
<dbReference type="PROSITE" id="PS51755">
    <property type="entry name" value="OMPR_PHOB"/>
    <property type="match status" value="1"/>
</dbReference>
<evidence type="ECO:0000256" key="9">
    <source>
        <dbReference type="SAM" id="MobiDB-lite"/>
    </source>
</evidence>
<evidence type="ECO:0000256" key="7">
    <source>
        <dbReference type="PROSITE-ProRule" id="PRU00339"/>
    </source>
</evidence>
<evidence type="ECO:0000256" key="3">
    <source>
        <dbReference type="ARBA" id="ARBA00022803"/>
    </source>
</evidence>
<feature type="region of interest" description="Disordered" evidence="9">
    <location>
        <begin position="359"/>
        <end position="399"/>
    </location>
</feature>
<dbReference type="AlphaFoldDB" id="A0A5B2WUW2"/>
<dbReference type="Pfam" id="PF00931">
    <property type="entry name" value="NB-ARC"/>
    <property type="match status" value="1"/>
</dbReference>
<dbReference type="Gene3D" id="1.25.40.10">
    <property type="entry name" value="Tetratricopeptide repeat domain"/>
    <property type="match status" value="3"/>
</dbReference>
<feature type="repeat" description="TPR" evidence="7">
    <location>
        <begin position="845"/>
        <end position="878"/>
    </location>
</feature>
<accession>A0A5B2WUW2</accession>
<evidence type="ECO:0000313" key="11">
    <source>
        <dbReference type="EMBL" id="KAA2254482.1"/>
    </source>
</evidence>
<feature type="DNA-binding region" description="OmpR/PhoB-type" evidence="8">
    <location>
        <begin position="101"/>
        <end position="202"/>
    </location>
</feature>
<dbReference type="Pfam" id="PF00486">
    <property type="entry name" value="Trans_reg_C"/>
    <property type="match status" value="1"/>
</dbReference>
<dbReference type="Pfam" id="PF03704">
    <property type="entry name" value="BTAD"/>
    <property type="match status" value="1"/>
</dbReference>